<keyword evidence="3" id="KW-0804">Transcription</keyword>
<dbReference type="Gene3D" id="1.20.120.530">
    <property type="entry name" value="GntR ligand-binding domain-like"/>
    <property type="match status" value="1"/>
</dbReference>
<dbReference type="Pfam" id="PF07729">
    <property type="entry name" value="FCD"/>
    <property type="match status" value="1"/>
</dbReference>
<evidence type="ECO:0000313" key="5">
    <source>
        <dbReference type="EMBL" id="GIQ68770.1"/>
    </source>
</evidence>
<dbReference type="Proteomes" id="UP000677918">
    <property type="component" value="Unassembled WGS sequence"/>
</dbReference>
<dbReference type="EMBL" id="BOVK01000018">
    <property type="protein sequence ID" value="GIQ68770.1"/>
    <property type="molecule type" value="Genomic_DNA"/>
</dbReference>
<comment type="caution">
    <text evidence="5">The sequence shown here is derived from an EMBL/GenBank/DDBJ whole genome shotgun (WGS) entry which is preliminary data.</text>
</comment>
<dbReference type="CDD" id="cd07377">
    <property type="entry name" value="WHTH_GntR"/>
    <property type="match status" value="1"/>
</dbReference>
<dbReference type="InterPro" id="IPR036390">
    <property type="entry name" value="WH_DNA-bd_sf"/>
</dbReference>
<evidence type="ECO:0000256" key="2">
    <source>
        <dbReference type="ARBA" id="ARBA00023125"/>
    </source>
</evidence>
<reference evidence="5" key="1">
    <citation type="submission" date="2021-04" db="EMBL/GenBank/DDBJ databases">
        <title>Draft genome sequence of Xylanibacillus composti strain K13.</title>
        <authorList>
            <person name="Uke A."/>
            <person name="Chhe C."/>
            <person name="Baramee S."/>
            <person name="Kosugi A."/>
        </authorList>
    </citation>
    <scope>NUCLEOTIDE SEQUENCE</scope>
    <source>
        <strain evidence="5">K13</strain>
    </source>
</reference>
<dbReference type="PROSITE" id="PS50949">
    <property type="entry name" value="HTH_GNTR"/>
    <property type="match status" value="1"/>
</dbReference>
<evidence type="ECO:0000256" key="3">
    <source>
        <dbReference type="ARBA" id="ARBA00023163"/>
    </source>
</evidence>
<dbReference type="GO" id="GO:0003700">
    <property type="term" value="F:DNA-binding transcription factor activity"/>
    <property type="evidence" value="ECO:0007669"/>
    <property type="project" value="InterPro"/>
</dbReference>
<dbReference type="SUPFAM" id="SSF46785">
    <property type="entry name" value="Winged helix' DNA-binding domain"/>
    <property type="match status" value="1"/>
</dbReference>
<dbReference type="Pfam" id="PF00392">
    <property type="entry name" value="GntR"/>
    <property type="match status" value="1"/>
</dbReference>
<dbReference type="InterPro" id="IPR000524">
    <property type="entry name" value="Tscrpt_reg_HTH_GntR"/>
</dbReference>
<evidence type="ECO:0000259" key="4">
    <source>
        <dbReference type="PROSITE" id="PS50949"/>
    </source>
</evidence>
<feature type="domain" description="HTH gntR-type" evidence="4">
    <location>
        <begin position="14"/>
        <end position="80"/>
    </location>
</feature>
<proteinExistence type="predicted"/>
<dbReference type="InterPro" id="IPR036388">
    <property type="entry name" value="WH-like_DNA-bd_sf"/>
</dbReference>
<dbReference type="SMART" id="SM00345">
    <property type="entry name" value="HTH_GNTR"/>
    <property type="match status" value="1"/>
</dbReference>
<accession>A0A8J4H346</accession>
<organism evidence="5 6">
    <name type="scientific">Xylanibacillus composti</name>
    <dbReference type="NCBI Taxonomy" id="1572762"/>
    <lineage>
        <taxon>Bacteria</taxon>
        <taxon>Bacillati</taxon>
        <taxon>Bacillota</taxon>
        <taxon>Bacilli</taxon>
        <taxon>Bacillales</taxon>
        <taxon>Paenibacillaceae</taxon>
        <taxon>Xylanibacillus</taxon>
    </lineage>
</organism>
<keyword evidence="2" id="KW-0238">DNA-binding</keyword>
<dbReference type="GO" id="GO:0003677">
    <property type="term" value="F:DNA binding"/>
    <property type="evidence" value="ECO:0007669"/>
    <property type="project" value="UniProtKB-KW"/>
</dbReference>
<dbReference type="InterPro" id="IPR011711">
    <property type="entry name" value="GntR_C"/>
</dbReference>
<protein>
    <submittedName>
        <fullName evidence="5">GntR family transcriptional regulator</fullName>
    </submittedName>
</protein>
<dbReference type="InterPro" id="IPR008920">
    <property type="entry name" value="TF_FadR/GntR_C"/>
</dbReference>
<gene>
    <name evidence="5" type="ORF">XYCOK13_15940</name>
</gene>
<dbReference type="PANTHER" id="PTHR43537">
    <property type="entry name" value="TRANSCRIPTIONAL REGULATOR, GNTR FAMILY"/>
    <property type="match status" value="1"/>
</dbReference>
<sequence>MKGDGLVSRVANSGYLERKVYNEVKELIINGELKPGDLIIQDQIARRIGVSRTPLRRALAQLERDYLLESTPQGLVVRRISSGLLISVWEVRAALEGLACRLSAQMMDEATLVYLRTLITSAYKKWKEHGELEAYRKADVDFHTRLVQASCNPILHQNFTQTQVFALAFSKGIIRSPEETYPEHLAILDALEERNEEQAEKLMIEHLRKAIPTIRQSGWSDG</sequence>
<dbReference type="AlphaFoldDB" id="A0A8J4H346"/>
<dbReference type="Gene3D" id="1.10.10.10">
    <property type="entry name" value="Winged helix-like DNA-binding domain superfamily/Winged helix DNA-binding domain"/>
    <property type="match status" value="1"/>
</dbReference>
<name>A0A8J4H346_9BACL</name>
<dbReference type="SMART" id="SM00895">
    <property type="entry name" value="FCD"/>
    <property type="match status" value="1"/>
</dbReference>
<dbReference type="SUPFAM" id="SSF48008">
    <property type="entry name" value="GntR ligand-binding domain-like"/>
    <property type="match status" value="1"/>
</dbReference>
<evidence type="ECO:0000313" key="6">
    <source>
        <dbReference type="Proteomes" id="UP000677918"/>
    </source>
</evidence>
<evidence type="ECO:0000256" key="1">
    <source>
        <dbReference type="ARBA" id="ARBA00023015"/>
    </source>
</evidence>
<keyword evidence="6" id="KW-1185">Reference proteome</keyword>
<keyword evidence="1" id="KW-0805">Transcription regulation</keyword>
<dbReference type="PANTHER" id="PTHR43537:SF49">
    <property type="entry name" value="TRANSCRIPTIONAL REGULATORY PROTEIN"/>
    <property type="match status" value="1"/>
</dbReference>